<feature type="domain" description="Tyr recombinase" evidence="5">
    <location>
        <begin position="208"/>
        <end position="406"/>
    </location>
</feature>
<evidence type="ECO:0000313" key="7">
    <source>
        <dbReference type="EMBL" id="MCX4237247.1"/>
    </source>
</evidence>
<comment type="caution">
    <text evidence="7">The sequence shown here is derived from an EMBL/GenBank/DDBJ whole genome shotgun (WGS) entry which is preliminary data.</text>
</comment>
<keyword evidence="3" id="KW-0233">DNA recombination</keyword>
<evidence type="ECO:0000256" key="3">
    <source>
        <dbReference type="ARBA" id="ARBA00023172"/>
    </source>
</evidence>
<evidence type="ECO:0000259" key="6">
    <source>
        <dbReference type="PROSITE" id="PS51900"/>
    </source>
</evidence>
<dbReference type="PANTHER" id="PTHR30349:SF91">
    <property type="entry name" value="INTA PROTEIN"/>
    <property type="match status" value="1"/>
</dbReference>
<organism evidence="7 8">
    <name type="scientific">Streptomyces ortus</name>
    <dbReference type="NCBI Taxonomy" id="2867268"/>
    <lineage>
        <taxon>Bacteria</taxon>
        <taxon>Bacillati</taxon>
        <taxon>Actinomycetota</taxon>
        <taxon>Actinomycetes</taxon>
        <taxon>Kitasatosporales</taxon>
        <taxon>Streptomycetaceae</taxon>
        <taxon>Streptomyces</taxon>
    </lineage>
</organism>
<reference evidence="7" key="1">
    <citation type="journal article" date="2022" name="bioRxiv">
        <title>Discovery and biosynthetic assessment of Streptomyces ortus sp nov. isolated from a deep-sea sponge.</title>
        <authorList>
            <person name="Williams S.E."/>
        </authorList>
    </citation>
    <scope>NUCLEOTIDE SEQUENCE</scope>
    <source>
        <strain evidence="7">A15ISP2-DRY2</strain>
    </source>
</reference>
<dbReference type="InterPro" id="IPR044068">
    <property type="entry name" value="CB"/>
</dbReference>
<name>A0ABT3VBC6_9ACTN</name>
<evidence type="ECO:0000256" key="4">
    <source>
        <dbReference type="PROSITE-ProRule" id="PRU01248"/>
    </source>
</evidence>
<keyword evidence="8" id="KW-1185">Reference proteome</keyword>
<accession>A0ABT3VBC6</accession>
<dbReference type="Gene3D" id="1.10.443.10">
    <property type="entry name" value="Intergrase catalytic core"/>
    <property type="match status" value="1"/>
</dbReference>
<dbReference type="InterPro" id="IPR013762">
    <property type="entry name" value="Integrase-like_cat_sf"/>
</dbReference>
<evidence type="ECO:0000256" key="2">
    <source>
        <dbReference type="ARBA" id="ARBA00023125"/>
    </source>
</evidence>
<feature type="domain" description="Core-binding (CB)" evidence="6">
    <location>
        <begin position="74"/>
        <end position="187"/>
    </location>
</feature>
<dbReference type="InterPro" id="IPR010998">
    <property type="entry name" value="Integrase_recombinase_N"/>
</dbReference>
<keyword evidence="1" id="KW-0229">DNA integration</keyword>
<keyword evidence="2 4" id="KW-0238">DNA-binding</keyword>
<protein>
    <submittedName>
        <fullName evidence="7">Site-specific integrase</fullName>
    </submittedName>
</protein>
<sequence>MTTTPRDNPTSRRARANGDGTVYQRKDHRWEAAGYVLAPGNIRKRVRVYGSSRTEALAKLTEKIAASNRGLPVPTAQGSLSAYLTYWLENVAIHQLRENTHTRYTAVARLYLIPGLGRKKLAKLTAKDIRTWLNQLRTTCQCCTRGLDSARDQPVCCAAGKCCSRRLSPLTLAYVHSVLKSALEHAVREEEIPRNVARNVRTGTPRPRRFEPLTAEEAREFLAAANGHRLQPLFELALHTGLRKGELLGLRWEDLDLTGGTASIRHTLQRTNTAGLTALPTKTQNSERRIALPTPCLRSLEQHRNRQRQEREAAGAGWKDSGYVFTRPNGAPIKEATLTRHFNTLLRQARLRRIRFHDLRHSAATLLLEQGVELVVIKELLGHAHIGVTATVDAHVRLRLQRDAIDLLGNALRDPAEITGEPEDGDVQPPCAALIR</sequence>
<evidence type="ECO:0000313" key="8">
    <source>
        <dbReference type="Proteomes" id="UP001165590"/>
    </source>
</evidence>
<gene>
    <name evidence="7" type="ORF">K3769_31650</name>
</gene>
<dbReference type="Gene3D" id="1.10.150.130">
    <property type="match status" value="1"/>
</dbReference>
<dbReference type="PROSITE" id="PS51898">
    <property type="entry name" value="TYR_RECOMBINASE"/>
    <property type="match status" value="1"/>
</dbReference>
<dbReference type="Pfam" id="PF14659">
    <property type="entry name" value="Phage_int_SAM_3"/>
    <property type="match status" value="1"/>
</dbReference>
<dbReference type="SUPFAM" id="SSF56349">
    <property type="entry name" value="DNA breaking-rejoining enzymes"/>
    <property type="match status" value="1"/>
</dbReference>
<dbReference type="InterPro" id="IPR004107">
    <property type="entry name" value="Integrase_SAM-like_N"/>
</dbReference>
<dbReference type="PANTHER" id="PTHR30349">
    <property type="entry name" value="PHAGE INTEGRASE-RELATED"/>
    <property type="match status" value="1"/>
</dbReference>
<dbReference type="RefSeq" id="WP_267031617.1">
    <property type="nucleotide sequence ID" value="NZ_JAIFZO010000002.1"/>
</dbReference>
<dbReference type="Proteomes" id="UP001165590">
    <property type="component" value="Unassembled WGS sequence"/>
</dbReference>
<proteinExistence type="predicted"/>
<dbReference type="InterPro" id="IPR002104">
    <property type="entry name" value="Integrase_catalytic"/>
</dbReference>
<dbReference type="InterPro" id="IPR011010">
    <property type="entry name" value="DNA_brk_join_enz"/>
</dbReference>
<dbReference type="InterPro" id="IPR050090">
    <property type="entry name" value="Tyrosine_recombinase_XerCD"/>
</dbReference>
<dbReference type="PROSITE" id="PS51900">
    <property type="entry name" value="CB"/>
    <property type="match status" value="1"/>
</dbReference>
<dbReference type="CDD" id="cd01189">
    <property type="entry name" value="INT_ICEBs1_C_like"/>
    <property type="match status" value="1"/>
</dbReference>
<dbReference type="EMBL" id="JAIFZO010000002">
    <property type="protein sequence ID" value="MCX4237247.1"/>
    <property type="molecule type" value="Genomic_DNA"/>
</dbReference>
<dbReference type="Pfam" id="PF00589">
    <property type="entry name" value="Phage_integrase"/>
    <property type="match status" value="1"/>
</dbReference>
<evidence type="ECO:0000256" key="1">
    <source>
        <dbReference type="ARBA" id="ARBA00022908"/>
    </source>
</evidence>
<evidence type="ECO:0000259" key="5">
    <source>
        <dbReference type="PROSITE" id="PS51898"/>
    </source>
</evidence>